<comment type="caution">
    <text evidence="2">The sequence shown here is derived from an EMBL/GenBank/DDBJ whole genome shotgun (WGS) entry which is preliminary data.</text>
</comment>
<evidence type="ECO:0000256" key="1">
    <source>
        <dbReference type="SAM" id="MobiDB-lite"/>
    </source>
</evidence>
<protein>
    <submittedName>
        <fullName evidence="2">Uncharacterized protein</fullName>
    </submittedName>
</protein>
<evidence type="ECO:0000313" key="2">
    <source>
        <dbReference type="EMBL" id="KAK9838673.1"/>
    </source>
</evidence>
<reference evidence="2 3" key="1">
    <citation type="journal article" date="2024" name="Nat. Commun.">
        <title>Phylogenomics reveals the evolutionary origins of lichenization in chlorophyte algae.</title>
        <authorList>
            <person name="Puginier C."/>
            <person name="Libourel C."/>
            <person name="Otte J."/>
            <person name="Skaloud P."/>
            <person name="Haon M."/>
            <person name="Grisel S."/>
            <person name="Petersen M."/>
            <person name="Berrin J.G."/>
            <person name="Delaux P.M."/>
            <person name="Dal Grande F."/>
            <person name="Keller J."/>
        </authorList>
    </citation>
    <scope>NUCLEOTIDE SEQUENCE [LARGE SCALE GENOMIC DNA]</scope>
    <source>
        <strain evidence="2 3">SAG 2145</strain>
    </source>
</reference>
<feature type="compositionally biased region" description="Basic residues" evidence="1">
    <location>
        <begin position="237"/>
        <end position="250"/>
    </location>
</feature>
<gene>
    <name evidence="2" type="ORF">WJX74_001099</name>
</gene>
<feature type="compositionally biased region" description="Low complexity" evidence="1">
    <location>
        <begin position="227"/>
        <end position="236"/>
    </location>
</feature>
<sequence length="250" mass="27862">MPKRKRPDLAERQQQTKRLRAAVSKVQAGGSLCHVSKEFDIAKTTLQGHSKNPQAVQNPLFLAGSGGLPALPLGFEDQVQQQVFEFHKRGLSLTPDQLRAYIKDFRNQLAAKEAAKVKEVQDKADRKAARIATAEQRAEQKKEDKRAKEKAKQERETARLEKAAQLEAHKQQVAEEKAAAKKEAERQKLEKKAAKEQEKLVKKAAKDRAKAEKAAAKGRALQEKLAAKNNADANKNARPRTSRRLAGKGR</sequence>
<feature type="region of interest" description="Disordered" evidence="1">
    <location>
        <begin position="120"/>
        <end position="250"/>
    </location>
</feature>
<name>A0AAW1RXX5_9CHLO</name>
<accession>A0AAW1RXX5</accession>
<organism evidence="2 3">
    <name type="scientific">Apatococcus lobatus</name>
    <dbReference type="NCBI Taxonomy" id="904363"/>
    <lineage>
        <taxon>Eukaryota</taxon>
        <taxon>Viridiplantae</taxon>
        <taxon>Chlorophyta</taxon>
        <taxon>core chlorophytes</taxon>
        <taxon>Trebouxiophyceae</taxon>
        <taxon>Chlorellales</taxon>
        <taxon>Chlorellaceae</taxon>
        <taxon>Apatococcus</taxon>
    </lineage>
</organism>
<dbReference type="Proteomes" id="UP001438707">
    <property type="component" value="Unassembled WGS sequence"/>
</dbReference>
<dbReference type="AlphaFoldDB" id="A0AAW1RXX5"/>
<feature type="compositionally biased region" description="Basic and acidic residues" evidence="1">
    <location>
        <begin position="136"/>
        <end position="226"/>
    </location>
</feature>
<evidence type="ECO:0000313" key="3">
    <source>
        <dbReference type="Proteomes" id="UP001438707"/>
    </source>
</evidence>
<keyword evidence="3" id="KW-1185">Reference proteome</keyword>
<proteinExistence type="predicted"/>
<dbReference type="EMBL" id="JALJOS010000005">
    <property type="protein sequence ID" value="KAK9838673.1"/>
    <property type="molecule type" value="Genomic_DNA"/>
</dbReference>